<dbReference type="PROSITE" id="PS51904">
    <property type="entry name" value="GLYCOSYL_HYDROL_F25_2"/>
    <property type="match status" value="1"/>
</dbReference>
<comment type="similarity">
    <text evidence="1">Belongs to the glycosyl hydrolase 25 family.</text>
</comment>
<reference evidence="3 4" key="1">
    <citation type="submission" date="2020-08" db="EMBL/GenBank/DDBJ databases">
        <title>Genome public.</title>
        <authorList>
            <person name="Liu C."/>
            <person name="Sun Q."/>
        </authorList>
    </citation>
    <scope>NUCLEOTIDE SEQUENCE [LARGE SCALE GENOMIC DNA]</scope>
    <source>
        <strain evidence="3 4">BX4</strain>
    </source>
</reference>
<proteinExistence type="inferred from homology"/>
<keyword evidence="4" id="KW-1185">Reference proteome</keyword>
<sequence length="376" mass="42642">MKNIVYKMLSAIVTLAVLIGCITIGTGTVFAATAPWTKNENGQFVNGNGDIIKGATMKGIDVSHYNGNIDWKTVAESDIDYAIIRCGYGNDQANQDDTYWQQNVKGCEDNNIPYGVYIYSYATTKEMALSEAKHVLRLVDGHKLSFPIYYDVEADVQKKLTKSQITELIDTFSKEIMKQGYECGVYSNLDWWTNRIESKVATNPNYFKWVAQYNNVGTNFGYNYEMWQYTESGTVAGVNGKCDINFWLAPVRDSTYNARNYKPIIEPTTEKPTTKPAVKVTAPKTSTISKLAKGKKSAKISIKKVKGIKGYQIQYSTVKSFKKKNTKTKTTTKNVLTIKKLKSKKVYYFRVKAYKMDGKKKVYSKKWSKVKKVRVK</sequence>
<gene>
    <name evidence="3" type="ORF">H8S00_10070</name>
</gene>
<name>A0ABR7F5W8_9FIRM</name>
<dbReference type="SUPFAM" id="SSF51445">
    <property type="entry name" value="(Trans)glycosidases"/>
    <property type="match status" value="1"/>
</dbReference>
<dbReference type="InterPro" id="IPR002053">
    <property type="entry name" value="Glyco_hydro_25"/>
</dbReference>
<protein>
    <submittedName>
        <fullName evidence="3">Fibronectin type III domain-containing protein</fullName>
    </submittedName>
</protein>
<feature type="domain" description="Fibronectin type-III" evidence="2">
    <location>
        <begin position="282"/>
        <end position="376"/>
    </location>
</feature>
<dbReference type="PROSITE" id="PS51257">
    <property type="entry name" value="PROKAR_LIPOPROTEIN"/>
    <property type="match status" value="1"/>
</dbReference>
<dbReference type="CDD" id="cd06414">
    <property type="entry name" value="GH25_LytC-like"/>
    <property type="match status" value="1"/>
</dbReference>
<comment type="caution">
    <text evidence="3">The sequence shown here is derived from an EMBL/GenBank/DDBJ whole genome shotgun (WGS) entry which is preliminary data.</text>
</comment>
<dbReference type="Gene3D" id="2.60.40.10">
    <property type="entry name" value="Immunoglobulins"/>
    <property type="match status" value="1"/>
</dbReference>
<dbReference type="Pfam" id="PF01183">
    <property type="entry name" value="Glyco_hydro_25"/>
    <property type="match status" value="1"/>
</dbReference>
<dbReference type="EMBL" id="JACOOZ010000007">
    <property type="protein sequence ID" value="MBC5668329.1"/>
    <property type="molecule type" value="Genomic_DNA"/>
</dbReference>
<dbReference type="PANTHER" id="PTHR34135">
    <property type="entry name" value="LYSOZYME"/>
    <property type="match status" value="1"/>
</dbReference>
<dbReference type="PROSITE" id="PS50853">
    <property type="entry name" value="FN3"/>
    <property type="match status" value="1"/>
</dbReference>
<evidence type="ECO:0000313" key="4">
    <source>
        <dbReference type="Proteomes" id="UP000597877"/>
    </source>
</evidence>
<dbReference type="InterPro" id="IPR003961">
    <property type="entry name" value="FN3_dom"/>
</dbReference>
<dbReference type="InterPro" id="IPR017853">
    <property type="entry name" value="GH"/>
</dbReference>
<organism evidence="3 4">
    <name type="scientific">Eubacterium segne</name>
    <dbReference type="NCBI Taxonomy" id="2763045"/>
    <lineage>
        <taxon>Bacteria</taxon>
        <taxon>Bacillati</taxon>
        <taxon>Bacillota</taxon>
        <taxon>Clostridia</taxon>
        <taxon>Eubacteriales</taxon>
        <taxon>Eubacteriaceae</taxon>
        <taxon>Eubacterium</taxon>
    </lineage>
</organism>
<accession>A0ABR7F5W8</accession>
<evidence type="ECO:0000259" key="2">
    <source>
        <dbReference type="PROSITE" id="PS50853"/>
    </source>
</evidence>
<evidence type="ECO:0000256" key="1">
    <source>
        <dbReference type="ARBA" id="ARBA00010646"/>
    </source>
</evidence>
<dbReference type="InterPro" id="IPR013783">
    <property type="entry name" value="Ig-like_fold"/>
</dbReference>
<dbReference type="Proteomes" id="UP000597877">
    <property type="component" value="Unassembled WGS sequence"/>
</dbReference>
<dbReference type="InterPro" id="IPR036116">
    <property type="entry name" value="FN3_sf"/>
</dbReference>
<dbReference type="PANTHER" id="PTHR34135:SF2">
    <property type="entry name" value="LYSOZYME"/>
    <property type="match status" value="1"/>
</dbReference>
<dbReference type="SUPFAM" id="SSF49265">
    <property type="entry name" value="Fibronectin type III"/>
    <property type="match status" value="1"/>
</dbReference>
<evidence type="ECO:0000313" key="3">
    <source>
        <dbReference type="EMBL" id="MBC5668329.1"/>
    </source>
</evidence>
<dbReference type="RefSeq" id="WP_118589861.1">
    <property type="nucleotide sequence ID" value="NZ_JACOOZ010000007.1"/>
</dbReference>
<dbReference type="Gene3D" id="3.20.20.80">
    <property type="entry name" value="Glycosidases"/>
    <property type="match status" value="1"/>
</dbReference>